<gene>
    <name evidence="1" type="ORF">ACFQ21_27655</name>
</gene>
<sequence length="153" mass="17828">MNAEKITSSRYYPEEKLIVTHISGDVDKTDIETWEQSLHDALAKVNSNDSFKIFINLYGFKAIDIDAHKRFRTIVPLTLAQYGWKVGYLDMFEEDAKSIQYTNTRGIKCVGAVHVHQDKSKIDVYESKYSRENEHFYTDPGQAEQWIRSLRVM</sequence>
<evidence type="ECO:0000313" key="2">
    <source>
        <dbReference type="Proteomes" id="UP001597112"/>
    </source>
</evidence>
<protein>
    <recommendedName>
        <fullName evidence="3">STAS/SEC14 domain-containing protein</fullName>
    </recommendedName>
</protein>
<dbReference type="Proteomes" id="UP001597112">
    <property type="component" value="Unassembled WGS sequence"/>
</dbReference>
<accession>A0ABW3KAA4</accession>
<name>A0ABW3KAA4_9BACT</name>
<evidence type="ECO:0008006" key="3">
    <source>
        <dbReference type="Google" id="ProtNLM"/>
    </source>
</evidence>
<evidence type="ECO:0000313" key="1">
    <source>
        <dbReference type="EMBL" id="MFD1003133.1"/>
    </source>
</evidence>
<dbReference type="EMBL" id="JBHTKA010000015">
    <property type="protein sequence ID" value="MFD1003133.1"/>
    <property type="molecule type" value="Genomic_DNA"/>
</dbReference>
<reference evidence="2" key="1">
    <citation type="journal article" date="2019" name="Int. J. Syst. Evol. Microbiol.">
        <title>The Global Catalogue of Microorganisms (GCM) 10K type strain sequencing project: providing services to taxonomists for standard genome sequencing and annotation.</title>
        <authorList>
            <consortium name="The Broad Institute Genomics Platform"/>
            <consortium name="The Broad Institute Genome Sequencing Center for Infectious Disease"/>
            <person name="Wu L."/>
            <person name="Ma J."/>
        </authorList>
    </citation>
    <scope>NUCLEOTIDE SEQUENCE [LARGE SCALE GENOMIC DNA]</scope>
    <source>
        <strain evidence="2">CCUG 58938</strain>
    </source>
</reference>
<comment type="caution">
    <text evidence="1">The sequence shown here is derived from an EMBL/GenBank/DDBJ whole genome shotgun (WGS) entry which is preliminary data.</text>
</comment>
<keyword evidence="2" id="KW-1185">Reference proteome</keyword>
<dbReference type="RefSeq" id="WP_377585363.1">
    <property type="nucleotide sequence ID" value="NZ_JBHTKA010000015.1"/>
</dbReference>
<proteinExistence type="predicted"/>
<organism evidence="1 2">
    <name type="scientific">Ohtaekwangia kribbensis</name>
    <dbReference type="NCBI Taxonomy" id="688913"/>
    <lineage>
        <taxon>Bacteria</taxon>
        <taxon>Pseudomonadati</taxon>
        <taxon>Bacteroidota</taxon>
        <taxon>Cytophagia</taxon>
        <taxon>Cytophagales</taxon>
        <taxon>Fulvivirgaceae</taxon>
        <taxon>Ohtaekwangia</taxon>
    </lineage>
</organism>